<dbReference type="Proteomes" id="UP000256629">
    <property type="component" value="Unassembled WGS sequence"/>
</dbReference>
<keyword evidence="2" id="KW-1185">Reference proteome</keyword>
<organism evidence="1 2">
    <name type="scientific">Seonamhaeicola aphaedonensis</name>
    <dbReference type="NCBI Taxonomy" id="1461338"/>
    <lineage>
        <taxon>Bacteria</taxon>
        <taxon>Pseudomonadati</taxon>
        <taxon>Bacteroidota</taxon>
        <taxon>Flavobacteriia</taxon>
        <taxon>Flavobacteriales</taxon>
        <taxon>Flavobacteriaceae</taxon>
    </lineage>
</organism>
<sequence length="437" mass="51894">MNVLCIGYFDKFSRFFIGIKKELKEKRPNARFYIISLFFSGYFYSCLRKHKSSIITFKAWLNVLLHKKKFLTAISKNSYKNITLDTLINYHTNLNKNISRTSLLLQCVSYIDILYKKFETFKPDIILLIGDSRLVFEVTKKLALLFHVKVYYIEQGPYNTTFFDSKGVNANHSISDYIINTSTAFEQDNDELIKTLIKKPKPRPYRRSFLYRGFDWLISFFFEKTILYPPDLRYTDTYPRIFKQFKQRKVDSEKKINSNVYLLVLQVPEDVNMIYHSPYFKRHYDIVKEVFFNLPRSSKLVIREHPVYMGKYEKKLYQFVKKHHIYIEHESSLQDTIKKANVVIVNNSTVGIDALINQKPLIVLGNSYYKKEKICLPYTKNKFLKAILKEALNFIPNKKYLNIFLQELFYNHLIDGFITDNDLKAAKIIAKKIHLNN</sequence>
<dbReference type="Gene3D" id="3.40.50.12580">
    <property type="match status" value="1"/>
</dbReference>
<gene>
    <name evidence="1" type="ORF">DFQ02_104296</name>
</gene>
<protein>
    <submittedName>
        <fullName evidence="1">Capsular polysaccharide export protein</fullName>
    </submittedName>
</protein>
<evidence type="ECO:0000313" key="1">
    <source>
        <dbReference type="EMBL" id="RED48450.1"/>
    </source>
</evidence>
<evidence type="ECO:0000313" key="2">
    <source>
        <dbReference type="Proteomes" id="UP000256629"/>
    </source>
</evidence>
<dbReference type="InterPro" id="IPR043148">
    <property type="entry name" value="TagF_C"/>
</dbReference>
<dbReference type="RefSeq" id="WP_116524090.1">
    <property type="nucleotide sequence ID" value="NZ_QRDX01000004.1"/>
</dbReference>
<dbReference type="Pfam" id="PF05159">
    <property type="entry name" value="Capsule_synth"/>
    <property type="match status" value="1"/>
</dbReference>
<dbReference type="AlphaFoldDB" id="A0A3D9HG64"/>
<dbReference type="GO" id="GO:0000271">
    <property type="term" value="P:polysaccharide biosynthetic process"/>
    <property type="evidence" value="ECO:0007669"/>
    <property type="project" value="InterPro"/>
</dbReference>
<accession>A0A3D9HG64</accession>
<name>A0A3D9HG64_9FLAO</name>
<dbReference type="OrthoDB" id="9071293at2"/>
<dbReference type="SUPFAM" id="SSF53756">
    <property type="entry name" value="UDP-Glycosyltransferase/glycogen phosphorylase"/>
    <property type="match status" value="1"/>
</dbReference>
<reference evidence="1 2" key="1">
    <citation type="submission" date="2018-07" db="EMBL/GenBank/DDBJ databases">
        <title>Genomic Encyclopedia of Type Strains, Phase III (KMG-III): the genomes of soil and plant-associated and newly described type strains.</title>
        <authorList>
            <person name="Whitman W."/>
        </authorList>
    </citation>
    <scope>NUCLEOTIDE SEQUENCE [LARGE SCALE GENOMIC DNA]</scope>
    <source>
        <strain evidence="1 2">CECT 8487</strain>
    </source>
</reference>
<dbReference type="GO" id="GO:0015774">
    <property type="term" value="P:polysaccharide transport"/>
    <property type="evidence" value="ECO:0007669"/>
    <property type="project" value="InterPro"/>
</dbReference>
<dbReference type="InterPro" id="IPR007833">
    <property type="entry name" value="Capsule_polysaccharide_synth"/>
</dbReference>
<dbReference type="EMBL" id="QRDX01000004">
    <property type="protein sequence ID" value="RED48450.1"/>
    <property type="molecule type" value="Genomic_DNA"/>
</dbReference>
<comment type="caution">
    <text evidence="1">The sequence shown here is derived from an EMBL/GenBank/DDBJ whole genome shotgun (WGS) entry which is preliminary data.</text>
</comment>
<proteinExistence type="predicted"/>